<protein>
    <submittedName>
        <fullName evidence="2">Helix-turn-helix protein</fullName>
    </submittedName>
</protein>
<dbReference type="AlphaFoldDB" id="A0A4R8DIN4"/>
<dbReference type="Gene3D" id="1.10.260.40">
    <property type="entry name" value="lambda repressor-like DNA-binding domains"/>
    <property type="match status" value="1"/>
</dbReference>
<name>A0A4R8DIN4_9BACT</name>
<gene>
    <name evidence="2" type="ORF">EDB95_4873</name>
</gene>
<evidence type="ECO:0000313" key="3">
    <source>
        <dbReference type="Proteomes" id="UP000294498"/>
    </source>
</evidence>
<dbReference type="EMBL" id="SODV01000002">
    <property type="protein sequence ID" value="TDW97036.1"/>
    <property type="molecule type" value="Genomic_DNA"/>
</dbReference>
<dbReference type="InterPro" id="IPR001387">
    <property type="entry name" value="Cro/C1-type_HTH"/>
</dbReference>
<dbReference type="CDD" id="cd00093">
    <property type="entry name" value="HTH_XRE"/>
    <property type="match status" value="1"/>
</dbReference>
<evidence type="ECO:0000313" key="2">
    <source>
        <dbReference type="EMBL" id="TDW97036.1"/>
    </source>
</evidence>
<reference evidence="2 3" key="1">
    <citation type="submission" date="2019-03" db="EMBL/GenBank/DDBJ databases">
        <title>Genomic Encyclopedia of Type Strains, Phase IV (KMG-IV): sequencing the most valuable type-strain genomes for metagenomic binning, comparative biology and taxonomic classification.</title>
        <authorList>
            <person name="Goeker M."/>
        </authorList>
    </citation>
    <scope>NUCLEOTIDE SEQUENCE [LARGE SCALE GENOMIC DNA]</scope>
    <source>
        <strain evidence="2 3">DSM 100059</strain>
    </source>
</reference>
<dbReference type="GO" id="GO:0003677">
    <property type="term" value="F:DNA binding"/>
    <property type="evidence" value="ECO:0007669"/>
    <property type="project" value="InterPro"/>
</dbReference>
<proteinExistence type="predicted"/>
<dbReference type="PROSITE" id="PS50943">
    <property type="entry name" value="HTH_CROC1"/>
    <property type="match status" value="1"/>
</dbReference>
<comment type="caution">
    <text evidence="2">The sequence shown here is derived from an EMBL/GenBank/DDBJ whole genome shotgun (WGS) entry which is preliminary data.</text>
</comment>
<sequence length="84" mass="9413">MAIFVNFMTRARYNRIKAALSEANLTAGALAEHMCVHKSTVSDWCTNNNQPSIQDLFKIAKFLGLDHPGDLLVPIKKAWPQKTN</sequence>
<dbReference type="SUPFAM" id="SSF47413">
    <property type="entry name" value="lambda repressor-like DNA-binding domains"/>
    <property type="match status" value="1"/>
</dbReference>
<dbReference type="SMART" id="SM00530">
    <property type="entry name" value="HTH_XRE"/>
    <property type="match status" value="1"/>
</dbReference>
<dbReference type="Proteomes" id="UP000294498">
    <property type="component" value="Unassembled WGS sequence"/>
</dbReference>
<accession>A0A4R8DIN4</accession>
<dbReference type="Pfam" id="PF01381">
    <property type="entry name" value="HTH_3"/>
    <property type="match status" value="1"/>
</dbReference>
<evidence type="ECO:0000259" key="1">
    <source>
        <dbReference type="PROSITE" id="PS50943"/>
    </source>
</evidence>
<dbReference type="InterPro" id="IPR010982">
    <property type="entry name" value="Lambda_DNA-bd_dom_sf"/>
</dbReference>
<keyword evidence="3" id="KW-1185">Reference proteome</keyword>
<organism evidence="2 3">
    <name type="scientific">Dinghuibacter silviterrae</name>
    <dbReference type="NCBI Taxonomy" id="1539049"/>
    <lineage>
        <taxon>Bacteria</taxon>
        <taxon>Pseudomonadati</taxon>
        <taxon>Bacteroidota</taxon>
        <taxon>Chitinophagia</taxon>
        <taxon>Chitinophagales</taxon>
        <taxon>Chitinophagaceae</taxon>
        <taxon>Dinghuibacter</taxon>
    </lineage>
</organism>
<feature type="domain" description="HTH cro/C1-type" evidence="1">
    <location>
        <begin position="16"/>
        <end position="71"/>
    </location>
</feature>